<reference evidence="3" key="2">
    <citation type="journal article" date="2022" name="Syst. Appl. Microbiol.">
        <title>Chromohalobacter moromii sp. nov., a moderately halophilic bacterium isolated from lupine-based moromi fermentation.</title>
        <authorList>
            <person name="Lulf R.H."/>
            <person name="Hilgarth M."/>
            <person name="Ehrmann M.A."/>
        </authorList>
    </citation>
    <scope>NUCLEOTIDE SEQUENCE</scope>
    <source>
        <strain evidence="3">TMW 2.2304</strain>
    </source>
</reference>
<feature type="region of interest" description="Disordered" evidence="1">
    <location>
        <begin position="51"/>
        <end position="76"/>
    </location>
</feature>
<reference evidence="3" key="1">
    <citation type="submission" date="2021-07" db="EMBL/GenBank/DDBJ databases">
        <authorList>
            <person name="Luelf R.H."/>
        </authorList>
    </citation>
    <scope>NUCLEOTIDE SEQUENCE</scope>
    <source>
        <strain evidence="3">TMW 2.2304</strain>
    </source>
</reference>
<sequence length="213" mass="22781">MCEVSPRAAIKWLNGDSIPGHEKIMTLSERLQVREEWLAYGRGPMELSKVSDTSAAYEATPAGDGQTAPNTRPADQPASYYRYPVIGYGQAGGWTECVIPYAPGAEPHLEATDYQAKGHAFWLEIKGDSMTAPPGATPTIPEGTLVLIDPGVEAAPGKLVVAQVDDSNEATFKKLVEDGGQRFLKALNPAYPVIAINGNCRIVGVAVEAKTRL</sequence>
<dbReference type="EMBL" id="JAHXDE010000004">
    <property type="protein sequence ID" value="MCT8506169.1"/>
    <property type="molecule type" value="Genomic_DNA"/>
</dbReference>
<evidence type="ECO:0000313" key="3">
    <source>
        <dbReference type="EMBL" id="MCT8506169.1"/>
    </source>
</evidence>
<dbReference type="InterPro" id="IPR039418">
    <property type="entry name" value="LexA-like"/>
</dbReference>
<dbReference type="AlphaFoldDB" id="A0A9X2X4H5"/>
<protein>
    <submittedName>
        <fullName evidence="3">XRE family transcriptional regulator</fullName>
    </submittedName>
</protein>
<dbReference type="CDD" id="cd06529">
    <property type="entry name" value="S24_LexA-like"/>
    <property type="match status" value="1"/>
</dbReference>
<dbReference type="InterPro" id="IPR036286">
    <property type="entry name" value="LexA/Signal_pep-like_sf"/>
</dbReference>
<gene>
    <name evidence="3" type="ORF">KZO87_12370</name>
</gene>
<evidence type="ECO:0000259" key="2">
    <source>
        <dbReference type="PROSITE" id="PS50943"/>
    </source>
</evidence>
<dbReference type="Pfam" id="PF00717">
    <property type="entry name" value="Peptidase_S24"/>
    <property type="match status" value="1"/>
</dbReference>
<keyword evidence="4" id="KW-1185">Reference proteome</keyword>
<accession>A0A9X2X4H5</accession>
<dbReference type="PANTHER" id="PTHR33516">
    <property type="entry name" value="LEXA REPRESSOR"/>
    <property type="match status" value="1"/>
</dbReference>
<dbReference type="PROSITE" id="PS50943">
    <property type="entry name" value="HTH_CROC1"/>
    <property type="match status" value="1"/>
</dbReference>
<proteinExistence type="predicted"/>
<dbReference type="Gene3D" id="2.10.109.10">
    <property type="entry name" value="Umud Fragment, subunit A"/>
    <property type="match status" value="1"/>
</dbReference>
<dbReference type="Proteomes" id="UP001145353">
    <property type="component" value="Unassembled WGS sequence"/>
</dbReference>
<evidence type="ECO:0000313" key="4">
    <source>
        <dbReference type="Proteomes" id="UP001145353"/>
    </source>
</evidence>
<evidence type="ECO:0000256" key="1">
    <source>
        <dbReference type="SAM" id="MobiDB-lite"/>
    </source>
</evidence>
<dbReference type="InterPro" id="IPR001387">
    <property type="entry name" value="Cro/C1-type_HTH"/>
</dbReference>
<dbReference type="PANTHER" id="PTHR33516:SF2">
    <property type="entry name" value="LEXA REPRESSOR-RELATED"/>
    <property type="match status" value="1"/>
</dbReference>
<organism evidence="3 4">
    <name type="scientific">Chromohalobacter moromii</name>
    <dbReference type="NCBI Taxonomy" id="2860329"/>
    <lineage>
        <taxon>Bacteria</taxon>
        <taxon>Pseudomonadati</taxon>
        <taxon>Pseudomonadota</taxon>
        <taxon>Gammaproteobacteria</taxon>
        <taxon>Oceanospirillales</taxon>
        <taxon>Halomonadaceae</taxon>
        <taxon>Chromohalobacter</taxon>
    </lineage>
</organism>
<comment type="caution">
    <text evidence="3">The sequence shown here is derived from an EMBL/GenBank/DDBJ whole genome shotgun (WGS) entry which is preliminary data.</text>
</comment>
<dbReference type="InterPro" id="IPR015927">
    <property type="entry name" value="Peptidase_S24_S26A/B/C"/>
</dbReference>
<dbReference type="SUPFAM" id="SSF51306">
    <property type="entry name" value="LexA/Signal peptidase"/>
    <property type="match status" value="1"/>
</dbReference>
<name>A0A9X2X4H5_9GAMM</name>
<feature type="domain" description="HTH cro/C1-type" evidence="2">
    <location>
        <begin position="4"/>
        <end position="38"/>
    </location>
</feature>
<dbReference type="InterPro" id="IPR050077">
    <property type="entry name" value="LexA_repressor"/>
</dbReference>